<dbReference type="GO" id="GO:0008936">
    <property type="term" value="F:nicotinamidase activity"/>
    <property type="evidence" value="ECO:0007669"/>
    <property type="project" value="UniProtKB-EC"/>
</dbReference>
<evidence type="ECO:0000313" key="11">
    <source>
        <dbReference type="Proteomes" id="UP000319908"/>
    </source>
</evidence>
<keyword evidence="4" id="KW-0378">Hydrolase</keyword>
<gene>
    <name evidence="10" type="ORF">Poly21_48600</name>
</gene>
<evidence type="ECO:0000256" key="1">
    <source>
        <dbReference type="ARBA" id="ARBA00006336"/>
    </source>
</evidence>
<keyword evidence="3" id="KW-0479">Metal-binding</keyword>
<dbReference type="Pfam" id="PF00857">
    <property type="entry name" value="Isochorismatase"/>
    <property type="match status" value="1"/>
</dbReference>
<reference evidence="10 11" key="1">
    <citation type="journal article" date="2020" name="Antonie Van Leeuwenhoek">
        <title>Rhodopirellula heiligendammensis sp. nov., Rhodopirellula pilleata sp. nov., and Rhodopirellula solitaria sp. nov. isolated from natural or artificial marine surfaces in Northern Germany and California, USA, and emended description of the genus Rhodopirellula.</title>
        <authorList>
            <person name="Kallscheuer N."/>
            <person name="Wiegand S."/>
            <person name="Jogler M."/>
            <person name="Boedeker C."/>
            <person name="Peeters S.H."/>
            <person name="Rast P."/>
            <person name="Heuer A."/>
            <person name="Jetten M.S.M."/>
            <person name="Rohde M."/>
            <person name="Jogler C."/>
        </authorList>
    </citation>
    <scope>NUCLEOTIDE SEQUENCE [LARGE SCALE GENOMIC DNA]</scope>
    <source>
        <strain evidence="10 11">Poly21</strain>
    </source>
</reference>
<dbReference type="InterPro" id="IPR000868">
    <property type="entry name" value="Isochorismatase-like_dom"/>
</dbReference>
<evidence type="ECO:0000256" key="6">
    <source>
        <dbReference type="ARBA" id="ARBA00039017"/>
    </source>
</evidence>
<dbReference type="FunFam" id="3.40.50.850:FF:000006">
    <property type="entry name" value="Bifunctional pyrazinamidase/nicotinamidase"/>
    <property type="match status" value="1"/>
</dbReference>
<dbReference type="OrthoDB" id="6111975at2"/>
<dbReference type="RefSeq" id="WP_146409297.1">
    <property type="nucleotide sequence ID" value="NZ_SJPU01000003.1"/>
</dbReference>
<evidence type="ECO:0000256" key="3">
    <source>
        <dbReference type="ARBA" id="ARBA00022723"/>
    </source>
</evidence>
<organism evidence="10 11">
    <name type="scientific">Allorhodopirellula heiligendammensis</name>
    <dbReference type="NCBI Taxonomy" id="2714739"/>
    <lineage>
        <taxon>Bacteria</taxon>
        <taxon>Pseudomonadati</taxon>
        <taxon>Planctomycetota</taxon>
        <taxon>Planctomycetia</taxon>
        <taxon>Pirellulales</taxon>
        <taxon>Pirellulaceae</taxon>
        <taxon>Allorhodopirellula</taxon>
    </lineage>
</organism>
<dbReference type="Proteomes" id="UP000319908">
    <property type="component" value="Unassembled WGS sequence"/>
</dbReference>
<dbReference type="PANTHER" id="PTHR11080:SF2">
    <property type="entry name" value="LD05707P"/>
    <property type="match status" value="1"/>
</dbReference>
<dbReference type="GO" id="GO:0046872">
    <property type="term" value="F:metal ion binding"/>
    <property type="evidence" value="ECO:0007669"/>
    <property type="project" value="UniProtKB-KW"/>
</dbReference>
<dbReference type="EC" id="3.5.1.19" evidence="6"/>
<comment type="similarity">
    <text evidence="1">Belongs to the isochorismatase family.</text>
</comment>
<comment type="caution">
    <text evidence="10">The sequence shown here is derived from an EMBL/GenBank/DDBJ whole genome shotgun (WGS) entry which is preliminary data.</text>
</comment>
<dbReference type="InterPro" id="IPR052347">
    <property type="entry name" value="Isochorismatase_Nicotinamidase"/>
</dbReference>
<dbReference type="Gene3D" id="3.40.50.850">
    <property type="entry name" value="Isochorismatase-like"/>
    <property type="match status" value="1"/>
</dbReference>
<evidence type="ECO:0000256" key="4">
    <source>
        <dbReference type="ARBA" id="ARBA00022801"/>
    </source>
</evidence>
<sequence length="207" mass="22324">MNALILVDLQNDFLPGGALAVPRGDEVIEIANRLMPRFDIVAATQDCHPPDHLSFAREHAGKSVGDSIDLDGLPQVLWPVHCVAKTLGCEFPTRLQSALITKVFPKGTDRRRDSYSGFYDNGGIVATGLADYLQRVGVQDVYVMGLATDYCVRATAIDAAKLGLTTYLIEDGCRGVDLSPGDCDRAISEMEEAGVRRANSNEMPAVA</sequence>
<evidence type="ECO:0000256" key="8">
    <source>
        <dbReference type="ARBA" id="ARBA00072277"/>
    </source>
</evidence>
<comment type="pathway">
    <text evidence="5">Cofactor biosynthesis; nicotinate biosynthesis; nicotinate from nicotinamide: step 1/1.</text>
</comment>
<feature type="domain" description="Isochorismatase-like" evidence="9">
    <location>
        <begin position="3"/>
        <end position="194"/>
    </location>
</feature>
<protein>
    <recommendedName>
        <fullName evidence="8">Nicotinamidase</fullName>
        <ecNumber evidence="6">3.5.1.19</ecNumber>
    </recommendedName>
    <alternativeName>
        <fullName evidence="7">Nicotinamide deamidase</fullName>
    </alternativeName>
</protein>
<evidence type="ECO:0000256" key="7">
    <source>
        <dbReference type="ARBA" id="ARBA00043224"/>
    </source>
</evidence>
<dbReference type="EMBL" id="SJPU01000003">
    <property type="protein sequence ID" value="TWU10954.1"/>
    <property type="molecule type" value="Genomic_DNA"/>
</dbReference>
<evidence type="ECO:0000259" key="9">
    <source>
        <dbReference type="Pfam" id="PF00857"/>
    </source>
</evidence>
<dbReference type="GO" id="GO:0019363">
    <property type="term" value="P:pyridine nucleotide biosynthetic process"/>
    <property type="evidence" value="ECO:0007669"/>
    <property type="project" value="UniProtKB-KW"/>
</dbReference>
<keyword evidence="2" id="KW-0662">Pyridine nucleotide biosynthesis</keyword>
<dbReference type="InterPro" id="IPR036380">
    <property type="entry name" value="Isochorismatase-like_sf"/>
</dbReference>
<dbReference type="PANTHER" id="PTHR11080">
    <property type="entry name" value="PYRAZINAMIDASE/NICOTINAMIDASE"/>
    <property type="match status" value="1"/>
</dbReference>
<keyword evidence="11" id="KW-1185">Reference proteome</keyword>
<accession>A0A5C6BKH8</accession>
<dbReference type="CDD" id="cd01011">
    <property type="entry name" value="nicotinamidase"/>
    <property type="match status" value="1"/>
</dbReference>
<dbReference type="AlphaFoldDB" id="A0A5C6BKH8"/>
<proteinExistence type="inferred from homology"/>
<dbReference type="NCBIfam" id="NF008623">
    <property type="entry name" value="PRK11609.1"/>
    <property type="match status" value="1"/>
</dbReference>
<evidence type="ECO:0000256" key="2">
    <source>
        <dbReference type="ARBA" id="ARBA00022642"/>
    </source>
</evidence>
<evidence type="ECO:0000256" key="5">
    <source>
        <dbReference type="ARBA" id="ARBA00037900"/>
    </source>
</evidence>
<evidence type="ECO:0000313" key="10">
    <source>
        <dbReference type="EMBL" id="TWU10954.1"/>
    </source>
</evidence>
<name>A0A5C6BKH8_9BACT</name>
<dbReference type="SUPFAM" id="SSF52499">
    <property type="entry name" value="Isochorismatase-like hydrolases"/>
    <property type="match status" value="1"/>
</dbReference>